<name>A0AAD5MIE2_PARTN</name>
<evidence type="ECO:0000313" key="1">
    <source>
        <dbReference type="EMBL" id="KAJ1348199.1"/>
    </source>
</evidence>
<protein>
    <submittedName>
        <fullName evidence="1">Uncharacterized protein</fullName>
    </submittedName>
</protein>
<proteinExistence type="predicted"/>
<comment type="caution">
    <text evidence="1">The sequence shown here is derived from an EMBL/GenBank/DDBJ whole genome shotgun (WGS) entry which is preliminary data.</text>
</comment>
<dbReference type="AlphaFoldDB" id="A0AAD5MIE2"/>
<dbReference type="Proteomes" id="UP001196413">
    <property type="component" value="Unassembled WGS sequence"/>
</dbReference>
<keyword evidence="2" id="KW-1185">Reference proteome</keyword>
<gene>
    <name evidence="1" type="ORF">KIN20_003447</name>
</gene>
<evidence type="ECO:0000313" key="2">
    <source>
        <dbReference type="Proteomes" id="UP001196413"/>
    </source>
</evidence>
<reference evidence="1" key="1">
    <citation type="submission" date="2021-06" db="EMBL/GenBank/DDBJ databases">
        <title>Parelaphostrongylus tenuis whole genome reference sequence.</title>
        <authorList>
            <person name="Garwood T.J."/>
            <person name="Larsen P.A."/>
            <person name="Fountain-Jones N.M."/>
            <person name="Garbe J.R."/>
            <person name="Macchietto M.G."/>
            <person name="Kania S.A."/>
            <person name="Gerhold R.W."/>
            <person name="Richards J.E."/>
            <person name="Wolf T.M."/>
        </authorList>
    </citation>
    <scope>NUCLEOTIDE SEQUENCE</scope>
    <source>
        <strain evidence="1">MNPRO001-30</strain>
        <tissue evidence="1">Meninges</tissue>
    </source>
</reference>
<sequence length="64" mass="7196">MGGIMYKNNNMAGAMYISTTKGTRNHLEISESASRYTTKLYVKHIESGRLSTDTSDYDKLCINN</sequence>
<organism evidence="1 2">
    <name type="scientific">Parelaphostrongylus tenuis</name>
    <name type="common">Meningeal worm</name>
    <dbReference type="NCBI Taxonomy" id="148309"/>
    <lineage>
        <taxon>Eukaryota</taxon>
        <taxon>Metazoa</taxon>
        <taxon>Ecdysozoa</taxon>
        <taxon>Nematoda</taxon>
        <taxon>Chromadorea</taxon>
        <taxon>Rhabditida</taxon>
        <taxon>Rhabditina</taxon>
        <taxon>Rhabditomorpha</taxon>
        <taxon>Strongyloidea</taxon>
        <taxon>Metastrongylidae</taxon>
        <taxon>Parelaphostrongylus</taxon>
    </lineage>
</organism>
<dbReference type="EMBL" id="JAHQIW010000449">
    <property type="protein sequence ID" value="KAJ1348199.1"/>
    <property type="molecule type" value="Genomic_DNA"/>
</dbReference>
<accession>A0AAD5MIE2</accession>